<dbReference type="Proteomes" id="UP001208689">
    <property type="component" value="Chromosome"/>
</dbReference>
<dbReference type="SUPFAM" id="SSF56784">
    <property type="entry name" value="HAD-like"/>
    <property type="match status" value="1"/>
</dbReference>
<dbReference type="Gene3D" id="1.10.150.240">
    <property type="entry name" value="Putative phosphatase, domain 2"/>
    <property type="match status" value="1"/>
</dbReference>
<dbReference type="EMBL" id="CP104013">
    <property type="protein sequence ID" value="UYP47630.1"/>
    <property type="molecule type" value="Genomic_DNA"/>
</dbReference>
<dbReference type="EC" id="3.1.3.18" evidence="1"/>
<sequence length="196" mass="22447">MASINSILLNYNLPQVSVNYYKSIFTFPVIEYYEKLGFNFDDIDFSELAKEFYNEYLPRLEQCGLYSQVQSILTHFNSIGYQQHIVSAMQHDHLVESVENLGIAHKFDSVNGLRDLFAASKAELAHQVIIANDIDVKSTWFIGDTIHDFEVAKEIQCQHVLVSNGHHTHQKLLTVTSRVVPDLSKIFGIINKEEKI</sequence>
<dbReference type="InterPro" id="IPR050155">
    <property type="entry name" value="HAD-like_hydrolase_sf"/>
</dbReference>
<proteinExistence type="predicted"/>
<dbReference type="Pfam" id="PF13419">
    <property type="entry name" value="HAD_2"/>
    <property type="match status" value="1"/>
</dbReference>
<protein>
    <submittedName>
        <fullName evidence="1">Phosphoglycolate phosphatase</fullName>
        <ecNumber evidence="1">3.1.3.18</ecNumber>
    </submittedName>
</protein>
<dbReference type="InterPro" id="IPR023214">
    <property type="entry name" value="HAD_sf"/>
</dbReference>
<gene>
    <name evidence="1" type="ORF">NEF87_003915</name>
</gene>
<dbReference type="CDD" id="cd01427">
    <property type="entry name" value="HAD_like"/>
    <property type="match status" value="1"/>
</dbReference>
<dbReference type="PANTHER" id="PTHR43434">
    <property type="entry name" value="PHOSPHOGLYCOLATE PHOSPHATASE"/>
    <property type="match status" value="1"/>
</dbReference>
<evidence type="ECO:0000313" key="1">
    <source>
        <dbReference type="EMBL" id="UYP47630.1"/>
    </source>
</evidence>
<dbReference type="InterPro" id="IPR023198">
    <property type="entry name" value="PGP-like_dom2"/>
</dbReference>
<dbReference type="InterPro" id="IPR041492">
    <property type="entry name" value="HAD_2"/>
</dbReference>
<dbReference type="Gene3D" id="3.40.50.1000">
    <property type="entry name" value="HAD superfamily/HAD-like"/>
    <property type="match status" value="1"/>
</dbReference>
<dbReference type="PANTHER" id="PTHR43434:SF1">
    <property type="entry name" value="PHOSPHOGLYCOLATE PHOSPHATASE"/>
    <property type="match status" value="1"/>
</dbReference>
<keyword evidence="2" id="KW-1185">Reference proteome</keyword>
<keyword evidence="1" id="KW-0378">Hydrolase</keyword>
<name>A0ABY6HW39_9ARCH</name>
<dbReference type="GO" id="GO:0008967">
    <property type="term" value="F:phosphoglycolate phosphatase activity"/>
    <property type="evidence" value="ECO:0007669"/>
    <property type="project" value="UniProtKB-EC"/>
</dbReference>
<reference evidence="1" key="1">
    <citation type="submission" date="2022-09" db="EMBL/GenBank/DDBJ databases">
        <title>Actin cytoskeleton and complex cell architecture in an #Asgard archaeon.</title>
        <authorList>
            <person name="Ponce Toledo R.I."/>
            <person name="Schleper C."/>
            <person name="Rodrigues Oliveira T."/>
            <person name="Wollweber F."/>
            <person name="Xu J."/>
            <person name="Rittmann S."/>
            <person name="Klingl A."/>
            <person name="Pilhofer M."/>
        </authorList>
    </citation>
    <scope>NUCLEOTIDE SEQUENCE</scope>
    <source>
        <strain evidence="1">B-35</strain>
    </source>
</reference>
<evidence type="ECO:0000313" key="2">
    <source>
        <dbReference type="Proteomes" id="UP001208689"/>
    </source>
</evidence>
<organism evidence="1 2">
    <name type="scientific">Candidatus Lokiarchaeum ossiferum</name>
    <dbReference type="NCBI Taxonomy" id="2951803"/>
    <lineage>
        <taxon>Archaea</taxon>
        <taxon>Promethearchaeati</taxon>
        <taxon>Promethearchaeota</taxon>
        <taxon>Promethearchaeia</taxon>
        <taxon>Promethearchaeales</taxon>
        <taxon>Promethearchaeaceae</taxon>
        <taxon>Candidatus Lokiarchaeum</taxon>
    </lineage>
</organism>
<dbReference type="InterPro" id="IPR036412">
    <property type="entry name" value="HAD-like_sf"/>
</dbReference>
<accession>A0ABY6HW39</accession>